<dbReference type="InterPro" id="IPR016035">
    <property type="entry name" value="Acyl_Trfase/lysoPLipase"/>
</dbReference>
<evidence type="ECO:0000313" key="11">
    <source>
        <dbReference type="Proteomes" id="UP000301309"/>
    </source>
</evidence>
<dbReference type="FunFam" id="3.40.47.10:FF:000019">
    <property type="entry name" value="Polyketide synthase type I"/>
    <property type="match status" value="1"/>
</dbReference>
<dbReference type="GO" id="GO:0031177">
    <property type="term" value="F:phosphopantetheine binding"/>
    <property type="evidence" value="ECO:0007669"/>
    <property type="project" value="InterPro"/>
</dbReference>
<dbReference type="Pfam" id="PF18369">
    <property type="entry name" value="PKS_DE"/>
    <property type="match status" value="1"/>
</dbReference>
<evidence type="ECO:0000256" key="3">
    <source>
        <dbReference type="ARBA" id="ARBA00022679"/>
    </source>
</evidence>
<dbReference type="FunFam" id="1.10.1200.10:FF:000007">
    <property type="entry name" value="Probable polyketide synthase pks17"/>
    <property type="match status" value="1"/>
</dbReference>
<organism evidence="10 11">
    <name type="scientific">Streptomyces violaceusniger</name>
    <dbReference type="NCBI Taxonomy" id="68280"/>
    <lineage>
        <taxon>Bacteria</taxon>
        <taxon>Bacillati</taxon>
        <taxon>Actinomycetota</taxon>
        <taxon>Actinomycetes</taxon>
        <taxon>Kitasatosporales</taxon>
        <taxon>Streptomycetaceae</taxon>
        <taxon>Streptomyces</taxon>
        <taxon>Streptomyces violaceusniger group</taxon>
    </lineage>
</organism>
<dbReference type="FunFam" id="3.40.366.10:FF:000002">
    <property type="entry name" value="Probable polyketide synthase 2"/>
    <property type="match status" value="1"/>
</dbReference>
<dbReference type="Gene3D" id="6.10.140.1830">
    <property type="match status" value="1"/>
</dbReference>
<feature type="compositionally biased region" description="Polar residues" evidence="7">
    <location>
        <begin position="1508"/>
        <end position="1517"/>
    </location>
</feature>
<dbReference type="Gene3D" id="1.10.1200.10">
    <property type="entry name" value="ACP-like"/>
    <property type="match status" value="1"/>
</dbReference>
<reference evidence="10 11" key="1">
    <citation type="journal article" date="2020" name="Int. J. Syst. Evol. Microbiol.">
        <title>Reclassification of Streptomyces castelarensis and Streptomyces sporoclivatus as later heterotypic synonyms of Streptomyces antimycoticus.</title>
        <authorList>
            <person name="Komaki H."/>
            <person name="Tamura T."/>
        </authorList>
    </citation>
    <scope>NUCLEOTIDE SEQUENCE [LARGE SCALE GENOMIC DNA]</scope>
    <source>
        <strain evidence="10 11">NBRC 13459</strain>
    </source>
</reference>
<dbReference type="Gene3D" id="3.40.50.720">
    <property type="entry name" value="NAD(P)-binding Rossmann-like Domain"/>
    <property type="match status" value="1"/>
</dbReference>
<dbReference type="SMART" id="SM00827">
    <property type="entry name" value="PKS_AT"/>
    <property type="match status" value="1"/>
</dbReference>
<dbReference type="Pfam" id="PF00109">
    <property type="entry name" value="ketoacyl-synt"/>
    <property type="match status" value="1"/>
</dbReference>
<evidence type="ECO:0000256" key="7">
    <source>
        <dbReference type="SAM" id="MobiDB-lite"/>
    </source>
</evidence>
<evidence type="ECO:0000256" key="5">
    <source>
        <dbReference type="ARBA" id="ARBA00023268"/>
    </source>
</evidence>
<dbReference type="InterPro" id="IPR036736">
    <property type="entry name" value="ACP-like_sf"/>
</dbReference>
<dbReference type="InterPro" id="IPR006162">
    <property type="entry name" value="Ppantetheine_attach_site"/>
</dbReference>
<keyword evidence="11" id="KW-1185">Reference proteome</keyword>
<dbReference type="PANTHER" id="PTHR43775:SF51">
    <property type="entry name" value="INACTIVE PHENOLPHTHIOCEROL SYNTHESIS POLYKETIDE SYNTHASE TYPE I PKS1-RELATED"/>
    <property type="match status" value="1"/>
</dbReference>
<dbReference type="PROSITE" id="PS52004">
    <property type="entry name" value="KS3_2"/>
    <property type="match status" value="1"/>
</dbReference>
<comment type="caution">
    <text evidence="10">The sequence shown here is derived from an EMBL/GenBank/DDBJ whole genome shotgun (WGS) entry which is preliminary data.</text>
</comment>
<dbReference type="Pfam" id="PF02801">
    <property type="entry name" value="Ketoacyl-synt_C"/>
    <property type="match status" value="1"/>
</dbReference>
<accession>A0A4D4KWL2</accession>
<dbReference type="SMART" id="SM01294">
    <property type="entry name" value="PKS_PP_betabranch"/>
    <property type="match status" value="1"/>
</dbReference>
<dbReference type="CDD" id="cd08952">
    <property type="entry name" value="KR_1_SDR_x"/>
    <property type="match status" value="1"/>
</dbReference>
<dbReference type="Gene3D" id="3.30.70.3290">
    <property type="match status" value="1"/>
</dbReference>
<keyword evidence="4" id="KW-0045">Antibiotic biosynthesis</keyword>
<evidence type="ECO:0000256" key="6">
    <source>
        <dbReference type="ARBA" id="ARBA00023315"/>
    </source>
</evidence>
<feature type="region of interest" description="Disordered" evidence="7">
    <location>
        <begin position="1497"/>
        <end position="1517"/>
    </location>
</feature>
<dbReference type="InterPro" id="IPR018201">
    <property type="entry name" value="Ketoacyl_synth_AS"/>
</dbReference>
<dbReference type="Pfam" id="PF08659">
    <property type="entry name" value="KR"/>
    <property type="match status" value="1"/>
</dbReference>
<dbReference type="Pfam" id="PF00550">
    <property type="entry name" value="PP-binding"/>
    <property type="match status" value="1"/>
</dbReference>
<sequence>MGDFDADFFGISPREALAMDPQQRLLLETSWEAVERAGIDPASLRGSRSGVFVGAVAPDYGPRVHEATDGVEGHLVTGSAISVVSGRVAYSLGLEGPAVTVDTACSSSLVALHLAVQALRQGECSLALAGGVTVMATPGTFIGFSRQRGLAPDGRCKPFAAAADGFGPAEGVGMLFLERLSDAHRNGHPVLAVVRGTATNQDGASSALSAPNGPSQQRVIRQALANAGLTAGQVDAVEAHGTGTKLGDPIEAQALLATYGRERAEDQPLLLGSVKSNIGHTQAAAGVAGVMKMVLAMRHGMLPRTLHIDQPSPHVDWSAGTVELLTRATAWPEGEEPRRAGVSSFGISGTNAHAIIEQAPPPAATDAAPGADVASVAEEAAVPPTALPLVPWPMSSKSEAALRAQATRLLDHVERHPEVAAEDIGLSLATTRTAFDHRTVVLAPDRAEAARILADHLAGRGTSGLVEGVAKRSAGVAFVFPGQGSQWVGMAAGLLDSSPVFARRIDECAAALAPHVDWSLVEVLSDPAALERVDVVQPVLFAVMVSLAELWRSYGVEPSAVIGHSQGEIAAACVAGALSLEDAARVVALRSRALLALSGRGGMVSVSLPVERVRARLAAWGERLSVAAVNGPSAVVVSGDADALDELLAVCEAEEVRARRVPVDYASHSAHVESIEDEIRRTLAGIAPRSSAVPFYSTVTGGVLNTTELDAGYWYRNLRATVRFDETLRVLLDEGFQTFVEASAHPVLTMGIEQTAEGHGTPVAAVGSLRRDEGGPERFLTSLAEAHVGGIAIDWRTVFAGTGAHPVDLPTYAFQHQRYWLTSATTARPTDGTPAEDSADAHFWQAVEREDAEALAATLQVESTEQHASLGTVLPALAQWRRQRRSESTVDEWRYRAIWRPKSGTPAASLPGPWLLLAPSSRTDDPLVTASREALAAHGADVVLVELGADDAHRATMAERLRAATADHPLDTLSGVLSLLPLDEHPSPDHPVATTGLALTLALIQALDDLGVRAPLWCATQGAVSIGSSDPLTSPAQATVWGMGRVAGVEYPDSWGGLIDLPHTMDARAGARLAGVLADGGPEDQVAIRASGVMLRRLEPAPLGNTPAPRTWKPRGTVLITGGTGALGTHLARWLADNGAEHLVLTSRRGLAAPGAEDLVAELADQGTRVTVAACDVADRAALQRVLASVPGDRPLTAVIHAAAHIDLAGLGATTSAEFARVMDAKVAGAAHLDELLGDTPLDAFVLFSSVSGLWGVGDHGAYAAANAYLDALAERRRANGLTATSVAWGVWDATGDNMPEALDLDQLRRRGLRFMDPALGIAALRQTLDHDQTHLAIADIDWENFIPVFTSARPSPLLDELPAMRRIEEGADTAGAVTNTSADASSGLRQRLTGLTPTEREHTVLELVRAQVVAVLGHATSDAVDSERAFKDLGFDSLTAVELRNRLNAATGLRLPATLAFDYPSTAVLSEHILTELTGATADEADIPALPRTAAGRRWPGPCRWTPMTTPSPSSR</sequence>
<keyword evidence="2" id="KW-0597">Phosphoprotein</keyword>
<dbReference type="InterPro" id="IPR016039">
    <property type="entry name" value="Thiolase-like"/>
</dbReference>
<dbReference type="InterPro" id="IPR014031">
    <property type="entry name" value="Ketoacyl_synth_C"/>
</dbReference>
<dbReference type="InterPro" id="IPR020841">
    <property type="entry name" value="PKS_Beta-ketoAc_synthase_dom"/>
</dbReference>
<evidence type="ECO:0000313" key="10">
    <source>
        <dbReference type="EMBL" id="GDY50738.1"/>
    </source>
</evidence>
<dbReference type="SUPFAM" id="SSF51735">
    <property type="entry name" value="NAD(P)-binding Rossmann-fold domains"/>
    <property type="match status" value="2"/>
</dbReference>
<dbReference type="Gene3D" id="3.40.47.10">
    <property type="match status" value="1"/>
</dbReference>
<dbReference type="InterPro" id="IPR050091">
    <property type="entry name" value="PKS_NRPS_Biosynth_Enz"/>
</dbReference>
<evidence type="ECO:0000256" key="1">
    <source>
        <dbReference type="ARBA" id="ARBA00022450"/>
    </source>
</evidence>
<dbReference type="SMART" id="SM00822">
    <property type="entry name" value="PKS_KR"/>
    <property type="match status" value="1"/>
</dbReference>
<dbReference type="InterPro" id="IPR014043">
    <property type="entry name" value="Acyl_transferase_dom"/>
</dbReference>
<evidence type="ECO:0000259" key="9">
    <source>
        <dbReference type="PROSITE" id="PS52004"/>
    </source>
</evidence>
<keyword evidence="5" id="KW-0511">Multifunctional enzyme</keyword>
<dbReference type="PROSITE" id="PS50075">
    <property type="entry name" value="CARRIER"/>
    <property type="match status" value="1"/>
</dbReference>
<dbReference type="InterPro" id="IPR041618">
    <property type="entry name" value="PKS_DE"/>
</dbReference>
<keyword evidence="6" id="KW-0012">Acyltransferase</keyword>
<dbReference type="Proteomes" id="UP000301309">
    <property type="component" value="Unassembled WGS sequence"/>
</dbReference>
<dbReference type="SMART" id="SM00825">
    <property type="entry name" value="PKS_KS"/>
    <property type="match status" value="1"/>
</dbReference>
<dbReference type="Gene3D" id="3.40.50.11460">
    <property type="match status" value="1"/>
</dbReference>
<dbReference type="GO" id="GO:0033068">
    <property type="term" value="P:macrolide biosynthetic process"/>
    <property type="evidence" value="ECO:0007669"/>
    <property type="project" value="UniProtKB-ARBA"/>
</dbReference>
<dbReference type="InterPro" id="IPR014030">
    <property type="entry name" value="Ketoacyl_synth_N"/>
</dbReference>
<dbReference type="InterPro" id="IPR009081">
    <property type="entry name" value="PP-bd_ACP"/>
</dbReference>
<evidence type="ECO:0000256" key="4">
    <source>
        <dbReference type="ARBA" id="ARBA00023194"/>
    </source>
</evidence>
<dbReference type="NCBIfam" id="NF045894">
    <property type="entry name" value="PKS_plus_SDR"/>
    <property type="match status" value="1"/>
</dbReference>
<feature type="domain" description="Carrier" evidence="8">
    <location>
        <begin position="1403"/>
        <end position="1478"/>
    </location>
</feature>
<dbReference type="Pfam" id="PF16197">
    <property type="entry name" value="KAsynt_C_assoc"/>
    <property type="match status" value="1"/>
</dbReference>
<keyword evidence="3" id="KW-0808">Transferase</keyword>
<dbReference type="EMBL" id="BJHW01000001">
    <property type="protein sequence ID" value="GDY50738.1"/>
    <property type="molecule type" value="Genomic_DNA"/>
</dbReference>
<dbReference type="PROSITE" id="PS00012">
    <property type="entry name" value="PHOSPHOPANTETHEINE"/>
    <property type="match status" value="1"/>
</dbReference>
<gene>
    <name evidence="10" type="ORF">SVIO_013610</name>
</gene>
<dbReference type="InterPro" id="IPR036291">
    <property type="entry name" value="NAD(P)-bd_dom_sf"/>
</dbReference>
<dbReference type="InterPro" id="IPR020806">
    <property type="entry name" value="PKS_PP-bd"/>
</dbReference>
<dbReference type="InterPro" id="IPR013968">
    <property type="entry name" value="PKS_KR"/>
</dbReference>
<dbReference type="InterPro" id="IPR057326">
    <property type="entry name" value="KR_dom"/>
</dbReference>
<proteinExistence type="predicted"/>
<feature type="domain" description="Ketosynthase family 3 (KS3)" evidence="9">
    <location>
        <begin position="1"/>
        <end position="358"/>
    </location>
</feature>
<dbReference type="InterPro" id="IPR001227">
    <property type="entry name" value="Ac_transferase_dom_sf"/>
</dbReference>
<dbReference type="GO" id="GO:0006633">
    <property type="term" value="P:fatty acid biosynthetic process"/>
    <property type="evidence" value="ECO:0007669"/>
    <property type="project" value="InterPro"/>
</dbReference>
<dbReference type="SUPFAM" id="SSF55048">
    <property type="entry name" value="Probable ACP-binding domain of malonyl-CoA ACP transacylase"/>
    <property type="match status" value="1"/>
</dbReference>
<dbReference type="InterPro" id="IPR032821">
    <property type="entry name" value="PKS_assoc"/>
</dbReference>
<dbReference type="GO" id="GO:0004315">
    <property type="term" value="F:3-oxoacyl-[acyl-carrier-protein] synthase activity"/>
    <property type="evidence" value="ECO:0007669"/>
    <property type="project" value="InterPro"/>
</dbReference>
<dbReference type="Pfam" id="PF00698">
    <property type="entry name" value="Acyl_transf_1"/>
    <property type="match status" value="1"/>
</dbReference>
<dbReference type="SMART" id="SM00823">
    <property type="entry name" value="PKS_PP"/>
    <property type="match status" value="1"/>
</dbReference>
<protein>
    <submittedName>
        <fullName evidence="10">Uncharacterized protein</fullName>
    </submittedName>
</protein>
<dbReference type="SUPFAM" id="SSF53901">
    <property type="entry name" value="Thiolase-like"/>
    <property type="match status" value="1"/>
</dbReference>
<evidence type="ECO:0000259" key="8">
    <source>
        <dbReference type="PROSITE" id="PS50075"/>
    </source>
</evidence>
<dbReference type="PANTHER" id="PTHR43775">
    <property type="entry name" value="FATTY ACID SYNTHASE"/>
    <property type="match status" value="1"/>
</dbReference>
<name>A0A4D4KWL2_STRVO</name>
<dbReference type="GO" id="GO:0004312">
    <property type="term" value="F:fatty acid synthase activity"/>
    <property type="evidence" value="ECO:0007669"/>
    <property type="project" value="TreeGrafter"/>
</dbReference>
<dbReference type="Gene3D" id="3.40.366.10">
    <property type="entry name" value="Malonyl-Coenzyme A Acyl Carrier Protein, domain 2"/>
    <property type="match status" value="1"/>
</dbReference>
<keyword evidence="1" id="KW-0596">Phosphopantetheine</keyword>
<evidence type="ECO:0000256" key="2">
    <source>
        <dbReference type="ARBA" id="ARBA00022553"/>
    </source>
</evidence>
<dbReference type="PROSITE" id="PS00606">
    <property type="entry name" value="KS3_1"/>
    <property type="match status" value="1"/>
</dbReference>
<dbReference type="CDD" id="cd00833">
    <property type="entry name" value="PKS"/>
    <property type="match status" value="1"/>
</dbReference>
<dbReference type="InterPro" id="IPR016036">
    <property type="entry name" value="Malonyl_transacylase_ACP-bd"/>
</dbReference>
<dbReference type="SUPFAM" id="SSF52151">
    <property type="entry name" value="FabD/lysophospholipase-like"/>
    <property type="match status" value="1"/>
</dbReference>
<dbReference type="SUPFAM" id="SSF47336">
    <property type="entry name" value="ACP-like"/>
    <property type="match status" value="1"/>
</dbReference>